<evidence type="ECO:0000256" key="8">
    <source>
        <dbReference type="ARBA" id="ARBA00023053"/>
    </source>
</evidence>
<evidence type="ECO:0000256" key="4">
    <source>
        <dbReference type="ARBA" id="ARBA00022475"/>
    </source>
</evidence>
<protein>
    <submittedName>
        <fullName evidence="15">Sodium transporter</fullName>
    </submittedName>
</protein>
<organism evidence="15 16">
    <name type="scientific">Oceanobacillus kimchii</name>
    <dbReference type="NCBI Taxonomy" id="746691"/>
    <lineage>
        <taxon>Bacteria</taxon>
        <taxon>Bacillati</taxon>
        <taxon>Bacillota</taxon>
        <taxon>Bacilli</taxon>
        <taxon>Bacillales</taxon>
        <taxon>Bacillaceae</taxon>
        <taxon>Oceanobacillus</taxon>
    </lineage>
</organism>
<feature type="transmembrane region" description="Helical" evidence="14">
    <location>
        <begin position="410"/>
        <end position="434"/>
    </location>
</feature>
<feature type="transmembrane region" description="Helical" evidence="14">
    <location>
        <begin position="387"/>
        <end position="404"/>
    </location>
</feature>
<comment type="similarity">
    <text evidence="2 13">Belongs to the sodium:solute symporter (SSF) (TC 2.A.21) family.</text>
</comment>
<dbReference type="InterPro" id="IPR050277">
    <property type="entry name" value="Sodium:Solute_Symporter"/>
</dbReference>
<dbReference type="Pfam" id="PF00474">
    <property type="entry name" value="SSF"/>
    <property type="match status" value="1"/>
</dbReference>
<feature type="transmembrane region" description="Helical" evidence="14">
    <location>
        <begin position="6"/>
        <end position="27"/>
    </location>
</feature>
<dbReference type="InterPro" id="IPR001734">
    <property type="entry name" value="Na/solute_symporter"/>
</dbReference>
<reference evidence="15 16" key="1">
    <citation type="submission" date="2023-02" db="EMBL/GenBank/DDBJ databases">
        <title>Oceanobacillus kimchii IFOP_LL358 isolated form Alexandrium catenella lab strain.</title>
        <authorList>
            <person name="Gajardo G."/>
            <person name="Ueki S."/>
            <person name="Maruyama F."/>
        </authorList>
    </citation>
    <scope>NUCLEOTIDE SEQUENCE [LARGE SCALE GENOMIC DNA]</scope>
    <source>
        <strain evidence="15 16">IFOP_LL358</strain>
    </source>
</reference>
<feature type="transmembrane region" description="Helical" evidence="14">
    <location>
        <begin position="48"/>
        <end position="75"/>
    </location>
</feature>
<keyword evidence="11" id="KW-0739">Sodium transport</keyword>
<dbReference type="InterPro" id="IPR038377">
    <property type="entry name" value="Na/Glc_symporter_sf"/>
</dbReference>
<dbReference type="CDD" id="cd10322">
    <property type="entry name" value="SLC5sbd"/>
    <property type="match status" value="1"/>
</dbReference>
<proteinExistence type="inferred from homology"/>
<feature type="transmembrane region" description="Helical" evidence="14">
    <location>
        <begin position="165"/>
        <end position="185"/>
    </location>
</feature>
<feature type="transmembrane region" description="Helical" evidence="14">
    <location>
        <begin position="192"/>
        <end position="212"/>
    </location>
</feature>
<keyword evidence="8" id="KW-0915">Sodium</keyword>
<evidence type="ECO:0000256" key="1">
    <source>
        <dbReference type="ARBA" id="ARBA00004651"/>
    </source>
</evidence>
<keyword evidence="6" id="KW-0769">Symport</keyword>
<evidence type="ECO:0000313" key="16">
    <source>
        <dbReference type="Proteomes" id="UP001275436"/>
    </source>
</evidence>
<evidence type="ECO:0000256" key="9">
    <source>
        <dbReference type="ARBA" id="ARBA00023065"/>
    </source>
</evidence>
<dbReference type="PROSITE" id="PS50283">
    <property type="entry name" value="NA_SOLUT_SYMP_3"/>
    <property type="match status" value="1"/>
</dbReference>
<dbReference type="Proteomes" id="UP001275436">
    <property type="component" value="Unassembled WGS sequence"/>
</dbReference>
<keyword evidence="4" id="KW-1003">Cell membrane</keyword>
<keyword evidence="5 14" id="KW-0812">Transmembrane</keyword>
<evidence type="ECO:0000256" key="5">
    <source>
        <dbReference type="ARBA" id="ARBA00022692"/>
    </source>
</evidence>
<keyword evidence="7 14" id="KW-1133">Transmembrane helix</keyword>
<feature type="transmembrane region" description="Helical" evidence="14">
    <location>
        <begin position="469"/>
        <end position="488"/>
    </location>
</feature>
<feature type="transmembrane region" description="Helical" evidence="14">
    <location>
        <begin position="283"/>
        <end position="307"/>
    </location>
</feature>
<feature type="transmembrane region" description="Helical" evidence="14">
    <location>
        <begin position="243"/>
        <end position="262"/>
    </location>
</feature>
<keyword evidence="3" id="KW-0813">Transport</keyword>
<keyword evidence="10 14" id="KW-0472">Membrane</keyword>
<comment type="subcellular location">
    <subcellularLocation>
        <location evidence="1">Cell membrane</location>
        <topology evidence="1">Multi-pass membrane protein</topology>
    </subcellularLocation>
</comment>
<feature type="transmembrane region" description="Helical" evidence="14">
    <location>
        <begin position="441"/>
        <end position="463"/>
    </location>
</feature>
<evidence type="ECO:0000256" key="10">
    <source>
        <dbReference type="ARBA" id="ARBA00023136"/>
    </source>
</evidence>
<accession>A0ABQ5TQJ6</accession>
<gene>
    <name evidence="15" type="primary">sglT</name>
    <name evidence="15" type="ORF">MACH08_32190</name>
</gene>
<evidence type="ECO:0000256" key="14">
    <source>
        <dbReference type="SAM" id="Phobius"/>
    </source>
</evidence>
<comment type="catalytic activity">
    <reaction evidence="12">
        <text>L-proline(in) + Na(+)(in) = L-proline(out) + Na(+)(out)</text>
        <dbReference type="Rhea" id="RHEA:28967"/>
        <dbReference type="ChEBI" id="CHEBI:29101"/>
        <dbReference type="ChEBI" id="CHEBI:60039"/>
    </reaction>
</comment>
<sequence length="506" mass="55306">MLTDNQTTLAWIIGACLFGYFLLIVWFGKRGAKYSRSMKGFSIAKGKVSPWLIGISFGATYSSANLFIGVPGWAYMYGTPVLWYTLGCFGVTWIGLLLVTKKFWEQGQNNEGSLTLPQWLGNRYNSKALQVIVALLILFNIYYIVAQNVGLATMFETIIGIPYYWGIFFGVTLTILYISMGGAYAQLITDGIQGIVMSVISVLLFLSLFWTIGGGWGTLGNLTGQLNNANPALTAPTAADSPFYSGFAIMAIQWFLLSFVLLPQLMNKVLSVGKKEDLRTFTLSAGATLFFLSTFSVFAGLAARVLIPGLTSSDSAVPAYVLEYFPTVLIVLIVMGMVSAILSTTDSLYLGMTASIGNDIYKVVIAPFLYKNKNLSVMQIDRKAVRVARIALFIIGLISLYMSFNRPESLSLLLQFGTSAIISGVVAPLTLSYFWKKANRVGAIASVIVGASCFMTLTGFGIQDHVFTALLYSSMLGYGVMIAGSLWAEHMNSHRKVKQIEQQQVL</sequence>
<comment type="caution">
    <text evidence="15">The sequence shown here is derived from an EMBL/GenBank/DDBJ whole genome shotgun (WGS) entry which is preliminary data.</text>
</comment>
<evidence type="ECO:0000256" key="11">
    <source>
        <dbReference type="ARBA" id="ARBA00023201"/>
    </source>
</evidence>
<keyword evidence="16" id="KW-1185">Reference proteome</keyword>
<dbReference type="RefSeq" id="WP_017797960.1">
    <property type="nucleotide sequence ID" value="NZ_BSKO01000001.1"/>
</dbReference>
<evidence type="ECO:0000256" key="2">
    <source>
        <dbReference type="ARBA" id="ARBA00006434"/>
    </source>
</evidence>
<dbReference type="PANTHER" id="PTHR48086:SF3">
    <property type="entry name" value="SODIUM_PROLINE SYMPORTER"/>
    <property type="match status" value="1"/>
</dbReference>
<evidence type="ECO:0000256" key="12">
    <source>
        <dbReference type="ARBA" id="ARBA00033708"/>
    </source>
</evidence>
<evidence type="ECO:0000256" key="3">
    <source>
        <dbReference type="ARBA" id="ARBA00022448"/>
    </source>
</evidence>
<dbReference type="EMBL" id="BSKO01000001">
    <property type="protein sequence ID" value="GLO67435.1"/>
    <property type="molecule type" value="Genomic_DNA"/>
</dbReference>
<evidence type="ECO:0000256" key="6">
    <source>
        <dbReference type="ARBA" id="ARBA00022847"/>
    </source>
</evidence>
<feature type="transmembrane region" description="Helical" evidence="14">
    <location>
        <begin position="81"/>
        <end position="99"/>
    </location>
</feature>
<name>A0ABQ5TQJ6_9BACI</name>
<evidence type="ECO:0000256" key="13">
    <source>
        <dbReference type="RuleBase" id="RU362091"/>
    </source>
</evidence>
<keyword evidence="9" id="KW-0406">Ion transport</keyword>
<dbReference type="Gene3D" id="1.20.1730.10">
    <property type="entry name" value="Sodium/glucose cotransporter"/>
    <property type="match status" value="1"/>
</dbReference>
<feature type="transmembrane region" description="Helical" evidence="14">
    <location>
        <begin position="319"/>
        <end position="342"/>
    </location>
</feature>
<dbReference type="PANTHER" id="PTHR48086">
    <property type="entry name" value="SODIUM/PROLINE SYMPORTER-RELATED"/>
    <property type="match status" value="1"/>
</dbReference>
<evidence type="ECO:0000256" key="7">
    <source>
        <dbReference type="ARBA" id="ARBA00022989"/>
    </source>
</evidence>
<feature type="transmembrane region" description="Helical" evidence="14">
    <location>
        <begin position="128"/>
        <end position="145"/>
    </location>
</feature>
<evidence type="ECO:0000313" key="15">
    <source>
        <dbReference type="EMBL" id="GLO67435.1"/>
    </source>
</evidence>